<evidence type="ECO:0000313" key="6">
    <source>
        <dbReference type="Proteomes" id="UP000037122"/>
    </source>
</evidence>
<sequence>MVFAVKLAWKLHLHTPFNRVPLTEDQEMETKRKPGAKDPSTITPEYILEKRKERELKKQQKREELIKRGIDPDAKPLPSHMKVIQRPMLDIYRSKASGEGLEIKIMTYNMLAQALIRRNLFPTSGAALKWAHRSQRLGFEIQSYNADILCLQELDYDQYNSHWKKEFMKWGYSSQYHRSGMKRHGVAILYKNSLFKFQHSYFIDYDKFVTTGVPLATQTQNVGLLVYLKFHEEVKKAHRGLSKDGVIIGTTHLFWHPFGTFERTRQTYIVQHEMKEFTKMMHLLYGADEKFYRFFAGDFNAQPYDSPYLSMTAKPVQYKDRAKRVLGKAASHKWDDQDADDGGEDVSQDDETEPEVFECSQDILDKIERLQKLHNDLDMRFISLYSVAYRQVHPENAVPSDRYEPPFSNWAHAWRGLLDYIFVASEWNGEKMDDAVDSVDELESQQQVRLLSLLRMPTPEEMGPEPSGQPRNGQYPSDHLCLMARVELC</sequence>
<dbReference type="VEuPathDB" id="FungiDB:CJI97_001675"/>
<dbReference type="VEuPathDB" id="FungiDB:QG37_05324"/>
<dbReference type="AlphaFoldDB" id="A0A0L0NV73"/>
<evidence type="ECO:0000256" key="3">
    <source>
        <dbReference type="SAM" id="MobiDB-lite"/>
    </source>
</evidence>
<dbReference type="EMBL" id="LGST01000038">
    <property type="protein sequence ID" value="KND97909.1"/>
    <property type="molecule type" value="Genomic_DNA"/>
</dbReference>
<proteinExistence type="inferred from homology"/>
<dbReference type="VEuPathDB" id="FungiDB:CJI96_0000100"/>
<dbReference type="VEuPathDB" id="FungiDB:CJJ07_000068"/>
<dbReference type="Proteomes" id="UP000037122">
    <property type="component" value="Unassembled WGS sequence"/>
</dbReference>
<dbReference type="SUPFAM" id="SSF56219">
    <property type="entry name" value="DNase I-like"/>
    <property type="match status" value="1"/>
</dbReference>
<dbReference type="Gene3D" id="3.60.10.10">
    <property type="entry name" value="Endonuclease/exonuclease/phosphatase"/>
    <property type="match status" value="1"/>
</dbReference>
<dbReference type="PANTHER" id="PTHR12121:SF45">
    <property type="entry name" value="NOCTURNIN"/>
    <property type="match status" value="1"/>
</dbReference>
<evidence type="ECO:0000313" key="5">
    <source>
        <dbReference type="EMBL" id="KND97909.1"/>
    </source>
</evidence>
<comment type="similarity">
    <text evidence="1">Belongs to the CCR4/nocturin family.</text>
</comment>
<dbReference type="VEuPathDB" id="FungiDB:CJJ09_001844"/>
<dbReference type="Pfam" id="PF03372">
    <property type="entry name" value="Exo_endo_phos"/>
    <property type="match status" value="1"/>
</dbReference>
<dbReference type="InterPro" id="IPR036691">
    <property type="entry name" value="Endo/exonu/phosph_ase_sf"/>
</dbReference>
<organism evidence="5 6">
    <name type="scientific">Candidozyma auris</name>
    <name type="common">Yeast</name>
    <name type="synonym">Candida auris</name>
    <dbReference type="NCBI Taxonomy" id="498019"/>
    <lineage>
        <taxon>Eukaryota</taxon>
        <taxon>Fungi</taxon>
        <taxon>Dikarya</taxon>
        <taxon>Ascomycota</taxon>
        <taxon>Saccharomycotina</taxon>
        <taxon>Pichiomycetes</taxon>
        <taxon>Metschnikowiaceae</taxon>
        <taxon>Candidozyma</taxon>
    </lineage>
</organism>
<dbReference type="InterPro" id="IPR050410">
    <property type="entry name" value="CCR4/nocturin_mRNA_transcr"/>
</dbReference>
<dbReference type="GO" id="GO:0000175">
    <property type="term" value="F:3'-5'-RNA exonuclease activity"/>
    <property type="evidence" value="ECO:0007669"/>
    <property type="project" value="TreeGrafter"/>
</dbReference>
<feature type="region of interest" description="Disordered" evidence="3">
    <location>
        <begin position="24"/>
        <end position="43"/>
    </location>
</feature>
<keyword evidence="2" id="KW-0378">Hydrolase</keyword>
<evidence type="ECO:0000259" key="4">
    <source>
        <dbReference type="Pfam" id="PF03372"/>
    </source>
</evidence>
<protein>
    <recommendedName>
        <fullName evidence="4">Endonuclease/exonuclease/phosphatase domain-containing protein</fullName>
    </recommendedName>
</protein>
<accession>A0A0L0NV73</accession>
<dbReference type="GO" id="GO:0006139">
    <property type="term" value="P:nucleobase-containing compound metabolic process"/>
    <property type="evidence" value="ECO:0007669"/>
    <property type="project" value="UniProtKB-ARBA"/>
</dbReference>
<dbReference type="InterPro" id="IPR005135">
    <property type="entry name" value="Endo/exonuclease/phosphatase"/>
</dbReference>
<name>A0A0L0NV73_CANAR</name>
<feature type="domain" description="Endonuclease/exonuclease/phosphatase" evidence="4">
    <location>
        <begin position="106"/>
        <end position="429"/>
    </location>
</feature>
<feature type="region of interest" description="Disordered" evidence="3">
    <location>
        <begin position="329"/>
        <end position="355"/>
    </location>
</feature>
<dbReference type="PANTHER" id="PTHR12121">
    <property type="entry name" value="CARBON CATABOLITE REPRESSOR PROTEIN 4"/>
    <property type="match status" value="1"/>
</dbReference>
<evidence type="ECO:0000256" key="1">
    <source>
        <dbReference type="ARBA" id="ARBA00010774"/>
    </source>
</evidence>
<evidence type="ECO:0000256" key="2">
    <source>
        <dbReference type="ARBA" id="ARBA00022801"/>
    </source>
</evidence>
<feature type="compositionally biased region" description="Acidic residues" evidence="3">
    <location>
        <begin position="337"/>
        <end position="355"/>
    </location>
</feature>
<reference evidence="6" key="1">
    <citation type="journal article" date="2015" name="BMC Genomics">
        <title>Draft genome of a commonly misdiagnosed multidrug resistant pathogen Candida auris.</title>
        <authorList>
            <person name="Chatterjee S."/>
            <person name="Alampalli S.V."/>
            <person name="Nageshan R.K."/>
            <person name="Chettiar S.T."/>
            <person name="Joshi S."/>
            <person name="Tatu U.S."/>
        </authorList>
    </citation>
    <scope>NUCLEOTIDE SEQUENCE [LARGE SCALE GENOMIC DNA]</scope>
    <source>
        <strain evidence="6">6684</strain>
    </source>
</reference>
<dbReference type="VEuPathDB" id="FungiDB:B9J08_001635"/>
<comment type="caution">
    <text evidence="5">The sequence shown here is derived from an EMBL/GenBank/DDBJ whole genome shotgun (WGS) entry which is preliminary data.</text>
</comment>
<gene>
    <name evidence="5" type="ORF">QG37_05324</name>
</gene>